<dbReference type="RefSeq" id="WP_264912208.1">
    <property type="nucleotide sequence ID" value="NZ_JAPDUL010000004.1"/>
</dbReference>
<comment type="caution">
    <text evidence="2">The sequence shown here is derived from an EMBL/GenBank/DDBJ whole genome shotgun (WGS) entry which is preliminary data.</text>
</comment>
<dbReference type="Proteomes" id="UP001209476">
    <property type="component" value="Unassembled WGS sequence"/>
</dbReference>
<feature type="transmembrane region" description="Helical" evidence="1">
    <location>
        <begin position="60"/>
        <end position="76"/>
    </location>
</feature>
<evidence type="ECO:0000256" key="1">
    <source>
        <dbReference type="SAM" id="Phobius"/>
    </source>
</evidence>
<feature type="transmembrane region" description="Helical" evidence="1">
    <location>
        <begin position="190"/>
        <end position="214"/>
    </location>
</feature>
<evidence type="ECO:0000313" key="3">
    <source>
        <dbReference type="Proteomes" id="UP001209476"/>
    </source>
</evidence>
<protein>
    <submittedName>
        <fullName evidence="2">Uncharacterized protein</fullName>
    </submittedName>
</protein>
<organism evidence="2 3">
    <name type="scientific">Segatella copri</name>
    <dbReference type="NCBI Taxonomy" id="165179"/>
    <lineage>
        <taxon>Bacteria</taxon>
        <taxon>Pseudomonadati</taxon>
        <taxon>Bacteroidota</taxon>
        <taxon>Bacteroidia</taxon>
        <taxon>Bacteroidales</taxon>
        <taxon>Prevotellaceae</taxon>
        <taxon>Segatella</taxon>
    </lineage>
</organism>
<dbReference type="AlphaFoldDB" id="A0AAW5UV72"/>
<keyword evidence="1" id="KW-0812">Transmembrane</keyword>
<feature type="transmembrane region" description="Helical" evidence="1">
    <location>
        <begin position="83"/>
        <end position="112"/>
    </location>
</feature>
<accession>A0AAW5UV72</accession>
<name>A0AAW5UV72_9BACT</name>
<feature type="transmembrane region" description="Helical" evidence="1">
    <location>
        <begin position="124"/>
        <end position="142"/>
    </location>
</feature>
<evidence type="ECO:0000313" key="2">
    <source>
        <dbReference type="EMBL" id="MCW4166489.1"/>
    </source>
</evidence>
<sequence length="270" mass="31014">MLSISGVSLFFYLFGTVLNVIPFTETIYSDWAGTYFPTWYNIYFEAQPFRNCGIYPEAPMYNYCLVVALLSEYFLFERNKWKIIVFVAAILTSTSTTGVFALLGLVLIHILSRLYEGSLSPLKTALTLLSIVVIFVIVLYVGNDVFEMKSQTESYADRAVHIKKALKVFNQNIFLGSGYGMNGVGSSNSLFIILADGGIWMTLFFGFALLYWPFLQLLKRNYRFVGMYFIYFCTFSITIVLYTNISLFMLAYPLSSLLKQVKFKRNIYEY</sequence>
<keyword evidence="1" id="KW-0472">Membrane</keyword>
<dbReference type="EMBL" id="JAPDUM010000003">
    <property type="protein sequence ID" value="MCW4166489.1"/>
    <property type="molecule type" value="Genomic_DNA"/>
</dbReference>
<gene>
    <name evidence="2" type="ORF">ONS98_14985</name>
</gene>
<reference evidence="2" key="1">
    <citation type="submission" date="2022-11" db="EMBL/GenBank/DDBJ databases">
        <title>Genomic repertoires linked with pathogenic potency of arthritogenic Prevotella copri isolated from the gut of rheumatoid arthritis patients.</title>
        <authorList>
            <person name="Nii T."/>
            <person name="Maeda Y."/>
            <person name="Motooka D."/>
            <person name="Naito M."/>
            <person name="Matsumoto Y."/>
            <person name="Ogawa T."/>
            <person name="Oguro-Igashira E."/>
            <person name="Kishikawa T."/>
            <person name="Yamashita M."/>
            <person name="Koizumi S."/>
            <person name="Kurakawa T."/>
            <person name="Okumura R."/>
            <person name="Kayama H."/>
            <person name="Murakami M."/>
            <person name="Sakaguchi T."/>
            <person name="Das B."/>
            <person name="Nakamura S."/>
            <person name="Okada Y."/>
            <person name="Kumanogoh A."/>
            <person name="Takeda K."/>
        </authorList>
    </citation>
    <scope>NUCLEOTIDE SEQUENCE</scope>
    <source>
        <strain evidence="2">RA-N001-16</strain>
    </source>
</reference>
<feature type="transmembrane region" description="Helical" evidence="1">
    <location>
        <begin position="226"/>
        <end position="252"/>
    </location>
</feature>
<proteinExistence type="predicted"/>
<keyword evidence="1" id="KW-1133">Transmembrane helix</keyword>